<gene>
    <name evidence="2" type="ORF">DPMN_112153</name>
</gene>
<sequence length="141" mass="16280">MEMRLVAIVLALSATAAAQSPLRHKAQYPQQQRHKRHKLCYLQQQRHKQRHKTHVPSRAPMPMKGWQDIKTALRPENVVGQPNAVFLKRTTLAWKGRTRTSEHVPNSPTSFTSMNAVPCSKPCLLRRRYVVHVCTASWHIF</sequence>
<dbReference type="AlphaFoldDB" id="A0A9D4QPN3"/>
<reference evidence="2" key="2">
    <citation type="submission" date="2020-11" db="EMBL/GenBank/DDBJ databases">
        <authorList>
            <person name="McCartney M.A."/>
            <person name="Auch B."/>
            <person name="Kono T."/>
            <person name="Mallez S."/>
            <person name="Becker A."/>
            <person name="Gohl D.M."/>
            <person name="Silverstein K.A.T."/>
            <person name="Koren S."/>
            <person name="Bechman K.B."/>
            <person name="Herman A."/>
            <person name="Abrahante J.E."/>
            <person name="Garbe J."/>
        </authorList>
    </citation>
    <scope>NUCLEOTIDE SEQUENCE</scope>
    <source>
        <strain evidence="2">Duluth1</strain>
        <tissue evidence="2">Whole animal</tissue>
    </source>
</reference>
<feature type="chain" id="PRO_5038847112" description="Secreted protein" evidence="1">
    <location>
        <begin position="19"/>
        <end position="141"/>
    </location>
</feature>
<keyword evidence="1" id="KW-0732">Signal</keyword>
<name>A0A9D4QPN3_DREPO</name>
<keyword evidence="3" id="KW-1185">Reference proteome</keyword>
<organism evidence="2 3">
    <name type="scientific">Dreissena polymorpha</name>
    <name type="common">Zebra mussel</name>
    <name type="synonym">Mytilus polymorpha</name>
    <dbReference type="NCBI Taxonomy" id="45954"/>
    <lineage>
        <taxon>Eukaryota</taxon>
        <taxon>Metazoa</taxon>
        <taxon>Spiralia</taxon>
        <taxon>Lophotrochozoa</taxon>
        <taxon>Mollusca</taxon>
        <taxon>Bivalvia</taxon>
        <taxon>Autobranchia</taxon>
        <taxon>Heteroconchia</taxon>
        <taxon>Euheterodonta</taxon>
        <taxon>Imparidentia</taxon>
        <taxon>Neoheterodontei</taxon>
        <taxon>Myida</taxon>
        <taxon>Dreissenoidea</taxon>
        <taxon>Dreissenidae</taxon>
        <taxon>Dreissena</taxon>
    </lineage>
</organism>
<feature type="signal peptide" evidence="1">
    <location>
        <begin position="1"/>
        <end position="18"/>
    </location>
</feature>
<evidence type="ECO:0000313" key="3">
    <source>
        <dbReference type="Proteomes" id="UP000828390"/>
    </source>
</evidence>
<dbReference type="Proteomes" id="UP000828390">
    <property type="component" value="Unassembled WGS sequence"/>
</dbReference>
<evidence type="ECO:0000256" key="1">
    <source>
        <dbReference type="SAM" id="SignalP"/>
    </source>
</evidence>
<evidence type="ECO:0000313" key="2">
    <source>
        <dbReference type="EMBL" id="KAH3838739.1"/>
    </source>
</evidence>
<protein>
    <recommendedName>
        <fullName evidence="4">Secreted protein</fullName>
    </recommendedName>
</protein>
<dbReference type="EMBL" id="JAIWYP010000004">
    <property type="protein sequence ID" value="KAH3838739.1"/>
    <property type="molecule type" value="Genomic_DNA"/>
</dbReference>
<evidence type="ECO:0008006" key="4">
    <source>
        <dbReference type="Google" id="ProtNLM"/>
    </source>
</evidence>
<proteinExistence type="predicted"/>
<comment type="caution">
    <text evidence="2">The sequence shown here is derived from an EMBL/GenBank/DDBJ whole genome shotgun (WGS) entry which is preliminary data.</text>
</comment>
<accession>A0A9D4QPN3</accession>
<reference evidence="2" key="1">
    <citation type="journal article" date="2019" name="bioRxiv">
        <title>The Genome of the Zebra Mussel, Dreissena polymorpha: A Resource for Invasive Species Research.</title>
        <authorList>
            <person name="McCartney M.A."/>
            <person name="Auch B."/>
            <person name="Kono T."/>
            <person name="Mallez S."/>
            <person name="Zhang Y."/>
            <person name="Obille A."/>
            <person name="Becker A."/>
            <person name="Abrahante J.E."/>
            <person name="Garbe J."/>
            <person name="Badalamenti J.P."/>
            <person name="Herman A."/>
            <person name="Mangelson H."/>
            <person name="Liachko I."/>
            <person name="Sullivan S."/>
            <person name="Sone E.D."/>
            <person name="Koren S."/>
            <person name="Silverstein K.A.T."/>
            <person name="Beckman K.B."/>
            <person name="Gohl D.M."/>
        </authorList>
    </citation>
    <scope>NUCLEOTIDE SEQUENCE</scope>
    <source>
        <strain evidence="2">Duluth1</strain>
        <tissue evidence="2">Whole animal</tissue>
    </source>
</reference>